<feature type="region of interest" description="Disordered" evidence="1">
    <location>
        <begin position="57"/>
        <end position="78"/>
    </location>
</feature>
<feature type="compositionally biased region" description="Acidic residues" evidence="1">
    <location>
        <begin position="9"/>
        <end position="25"/>
    </location>
</feature>
<evidence type="ECO:0000313" key="2">
    <source>
        <dbReference type="EMBL" id="PVD34000.1"/>
    </source>
</evidence>
<reference evidence="2 3" key="1">
    <citation type="submission" date="2018-04" db="EMBL/GenBank/DDBJ databases">
        <title>The genome of golden apple snail Pomacea canaliculata provides insight into stress tolerance and invasive adaptation.</title>
        <authorList>
            <person name="Liu C."/>
            <person name="Liu B."/>
            <person name="Ren Y."/>
            <person name="Zhang Y."/>
            <person name="Wang H."/>
            <person name="Li S."/>
            <person name="Jiang F."/>
            <person name="Yin L."/>
            <person name="Zhang G."/>
            <person name="Qian W."/>
            <person name="Fan W."/>
        </authorList>
    </citation>
    <scope>NUCLEOTIDE SEQUENCE [LARGE SCALE GENOMIC DNA]</scope>
    <source>
        <strain evidence="2">SZHN2017</strain>
        <tissue evidence="2">Muscle</tissue>
    </source>
</reference>
<keyword evidence="3" id="KW-1185">Reference proteome</keyword>
<comment type="caution">
    <text evidence="2">The sequence shown here is derived from an EMBL/GenBank/DDBJ whole genome shotgun (WGS) entry which is preliminary data.</text>
</comment>
<name>A0A2T7PKR8_POMCA</name>
<feature type="compositionally biased region" description="Basic and acidic residues" evidence="1">
    <location>
        <begin position="57"/>
        <end position="77"/>
    </location>
</feature>
<dbReference type="EMBL" id="PZQS01000003">
    <property type="protein sequence ID" value="PVD34000.1"/>
    <property type="molecule type" value="Genomic_DNA"/>
</dbReference>
<proteinExistence type="predicted"/>
<organism evidence="2 3">
    <name type="scientific">Pomacea canaliculata</name>
    <name type="common">Golden apple snail</name>
    <dbReference type="NCBI Taxonomy" id="400727"/>
    <lineage>
        <taxon>Eukaryota</taxon>
        <taxon>Metazoa</taxon>
        <taxon>Spiralia</taxon>
        <taxon>Lophotrochozoa</taxon>
        <taxon>Mollusca</taxon>
        <taxon>Gastropoda</taxon>
        <taxon>Caenogastropoda</taxon>
        <taxon>Architaenioglossa</taxon>
        <taxon>Ampullarioidea</taxon>
        <taxon>Ampullariidae</taxon>
        <taxon>Pomacea</taxon>
    </lineage>
</organism>
<accession>A0A2T7PKR8</accession>
<evidence type="ECO:0000313" key="3">
    <source>
        <dbReference type="Proteomes" id="UP000245119"/>
    </source>
</evidence>
<evidence type="ECO:0000256" key="1">
    <source>
        <dbReference type="SAM" id="MobiDB-lite"/>
    </source>
</evidence>
<feature type="region of interest" description="Disordered" evidence="1">
    <location>
        <begin position="1"/>
        <end position="33"/>
    </location>
</feature>
<protein>
    <submittedName>
        <fullName evidence="2">Uncharacterized protein</fullName>
    </submittedName>
</protein>
<sequence>MRKKKKEEKEEEEVEEKDEEEEKEEEEKLKPRNAIRCNRAQNARMVPWSCISKESLRTETMEKRRKEESRNSGENETMRINGLLGQIINDSDRAPAMMMINRQANLQHTSQSTPAAS</sequence>
<gene>
    <name evidence="2" type="ORF">C0Q70_05262</name>
</gene>
<dbReference type="AlphaFoldDB" id="A0A2T7PKR8"/>
<dbReference type="Proteomes" id="UP000245119">
    <property type="component" value="Linkage Group LG3"/>
</dbReference>